<dbReference type="Proteomes" id="UP001255050">
    <property type="component" value="Unassembled WGS sequence"/>
</dbReference>
<name>A0ABU1EVM0_9STAP</name>
<evidence type="ECO:0000313" key="4">
    <source>
        <dbReference type="Proteomes" id="UP001255050"/>
    </source>
</evidence>
<dbReference type="GO" id="GO:0032259">
    <property type="term" value="P:methylation"/>
    <property type="evidence" value="ECO:0007669"/>
    <property type="project" value="UniProtKB-KW"/>
</dbReference>
<dbReference type="SUPFAM" id="SSF53335">
    <property type="entry name" value="S-adenosyl-L-methionine-dependent methyltransferases"/>
    <property type="match status" value="1"/>
</dbReference>
<feature type="domain" description="Methyltransferase" evidence="2">
    <location>
        <begin position="39"/>
        <end position="130"/>
    </location>
</feature>
<evidence type="ECO:0000259" key="2">
    <source>
        <dbReference type="Pfam" id="PF13649"/>
    </source>
</evidence>
<gene>
    <name evidence="3" type="ORF">RCO12_01785</name>
</gene>
<protein>
    <submittedName>
        <fullName evidence="3">Class I SAM-dependent methyltransferase</fullName>
        <ecNumber evidence="3">2.1.1.-</ecNumber>
    </submittedName>
</protein>
<dbReference type="Gene3D" id="3.40.50.150">
    <property type="entry name" value="Vaccinia Virus protein VP39"/>
    <property type="match status" value="1"/>
</dbReference>
<proteinExistence type="predicted"/>
<reference evidence="3 4" key="1">
    <citation type="submission" date="2023-08" db="EMBL/GenBank/DDBJ databases">
        <title>Whole genome sequencing of Staphylococcus coagulans NN-2474.</title>
        <authorList>
            <person name="Kropotov V.S."/>
            <person name="Boriskina E.V."/>
            <person name="Gordinskaya N.A."/>
            <person name="Shkurkina I.S."/>
            <person name="Kryazhev D.V."/>
            <person name="Alekseeva A.E."/>
            <person name="Makhova M.A."/>
        </authorList>
    </citation>
    <scope>NUCLEOTIDE SEQUENCE [LARGE SCALE GENOMIC DNA]</scope>
    <source>
        <strain evidence="3 4">NN-2474</strain>
    </source>
</reference>
<comment type="caution">
    <text evidence="3">The sequence shown here is derived from an EMBL/GenBank/DDBJ whole genome shotgun (WGS) entry which is preliminary data.</text>
</comment>
<dbReference type="Pfam" id="PF13649">
    <property type="entry name" value="Methyltransf_25"/>
    <property type="match status" value="1"/>
</dbReference>
<sequence>MMQYENLSIFYDRLTDDQPYDKWLAIIKNTLHAAQAHSILDIGCGTGNLTQFLPQLATEVVGMDLSPEMIARAQQKSVHVNWIQGDMTAFNLNRQFDLVTILCDSLNYVVEEADVMATFNHVFHHLKQQGSFIFDVHSIYKMDTQFNQQVYLDDREDLTLVWQTETGELPHSVWHDLTFFIRTEDGQYLRRDESQFQRTLEKAQYIEMLKAVGFKDIETFYDFDYSNKNSESDRLFFIAKK</sequence>
<dbReference type="PANTHER" id="PTHR43861">
    <property type="entry name" value="TRANS-ACONITATE 2-METHYLTRANSFERASE-RELATED"/>
    <property type="match status" value="1"/>
</dbReference>
<dbReference type="EMBL" id="JAVJGV010000004">
    <property type="protein sequence ID" value="MDR5602157.1"/>
    <property type="molecule type" value="Genomic_DNA"/>
</dbReference>
<dbReference type="CDD" id="cd02440">
    <property type="entry name" value="AdoMet_MTases"/>
    <property type="match status" value="1"/>
</dbReference>
<accession>A0ABU1EVM0</accession>
<dbReference type="RefSeq" id="WP_309550999.1">
    <property type="nucleotide sequence ID" value="NZ_JAVJGV010000004.1"/>
</dbReference>
<dbReference type="EC" id="2.1.1.-" evidence="3"/>
<dbReference type="Gene3D" id="2.20.25.110">
    <property type="entry name" value="S-adenosyl-L-methionine-dependent methyltransferases"/>
    <property type="match status" value="1"/>
</dbReference>
<dbReference type="InterPro" id="IPR041698">
    <property type="entry name" value="Methyltransf_25"/>
</dbReference>
<keyword evidence="1 3" id="KW-0808">Transferase</keyword>
<dbReference type="GO" id="GO:0008168">
    <property type="term" value="F:methyltransferase activity"/>
    <property type="evidence" value="ECO:0007669"/>
    <property type="project" value="UniProtKB-KW"/>
</dbReference>
<evidence type="ECO:0000256" key="1">
    <source>
        <dbReference type="ARBA" id="ARBA00022679"/>
    </source>
</evidence>
<dbReference type="InterPro" id="IPR029063">
    <property type="entry name" value="SAM-dependent_MTases_sf"/>
</dbReference>
<evidence type="ECO:0000313" key="3">
    <source>
        <dbReference type="EMBL" id="MDR5602157.1"/>
    </source>
</evidence>
<keyword evidence="4" id="KW-1185">Reference proteome</keyword>
<keyword evidence="3" id="KW-0489">Methyltransferase</keyword>
<organism evidence="3 4">
    <name type="scientific">Staphylococcus coagulans</name>
    <dbReference type="NCBI Taxonomy" id="74706"/>
    <lineage>
        <taxon>Bacteria</taxon>
        <taxon>Bacillati</taxon>
        <taxon>Bacillota</taxon>
        <taxon>Bacilli</taxon>
        <taxon>Bacillales</taxon>
        <taxon>Staphylococcaceae</taxon>
        <taxon>Staphylococcus</taxon>
    </lineage>
</organism>